<name>A0A1G9PWA3_9BACT</name>
<organism evidence="3 4">
    <name type="scientific">Siphonobacter aquaeclarae</name>
    <dbReference type="NCBI Taxonomy" id="563176"/>
    <lineage>
        <taxon>Bacteria</taxon>
        <taxon>Pseudomonadati</taxon>
        <taxon>Bacteroidota</taxon>
        <taxon>Cytophagia</taxon>
        <taxon>Cytophagales</taxon>
        <taxon>Cytophagaceae</taxon>
        <taxon>Siphonobacter</taxon>
    </lineage>
</organism>
<keyword evidence="2" id="KW-0732">Signal</keyword>
<protein>
    <submittedName>
        <fullName evidence="3">Uncharacterized protein</fullName>
    </submittedName>
</protein>
<reference evidence="3 4" key="1">
    <citation type="submission" date="2016-10" db="EMBL/GenBank/DDBJ databases">
        <authorList>
            <person name="de Groot N.N."/>
        </authorList>
    </citation>
    <scope>NUCLEOTIDE SEQUENCE [LARGE SCALE GENOMIC DNA]</scope>
    <source>
        <strain evidence="3 4">DSM 21668</strain>
    </source>
</reference>
<feature type="signal peptide" evidence="2">
    <location>
        <begin position="1"/>
        <end position="20"/>
    </location>
</feature>
<accession>A0A1G9PWA3</accession>
<dbReference type="OrthoDB" id="826619at2"/>
<evidence type="ECO:0000313" key="4">
    <source>
        <dbReference type="Proteomes" id="UP000198901"/>
    </source>
</evidence>
<feature type="chain" id="PRO_5011621155" evidence="2">
    <location>
        <begin position="21"/>
        <end position="148"/>
    </location>
</feature>
<gene>
    <name evidence="3" type="ORF">SAMN04488090_2327</name>
</gene>
<dbReference type="PANTHER" id="PTHR37833">
    <property type="entry name" value="LIPOPROTEIN-RELATED"/>
    <property type="match status" value="1"/>
</dbReference>
<feature type="region of interest" description="Disordered" evidence="1">
    <location>
        <begin position="125"/>
        <end position="148"/>
    </location>
</feature>
<dbReference type="Proteomes" id="UP000198901">
    <property type="component" value="Unassembled WGS sequence"/>
</dbReference>
<dbReference type="PANTHER" id="PTHR37833:SF1">
    <property type="entry name" value="SIGNAL PEPTIDE PROTEIN"/>
    <property type="match status" value="1"/>
</dbReference>
<evidence type="ECO:0000313" key="3">
    <source>
        <dbReference type="EMBL" id="SDM02405.1"/>
    </source>
</evidence>
<feature type="compositionally biased region" description="Basic and acidic residues" evidence="1">
    <location>
        <begin position="133"/>
        <end position="142"/>
    </location>
</feature>
<proteinExistence type="predicted"/>
<dbReference type="STRING" id="563176.SAMN04488090_2327"/>
<dbReference type="EMBL" id="FNGS01000004">
    <property type="protein sequence ID" value="SDM02405.1"/>
    <property type="molecule type" value="Genomic_DNA"/>
</dbReference>
<evidence type="ECO:0000256" key="2">
    <source>
        <dbReference type="SAM" id="SignalP"/>
    </source>
</evidence>
<dbReference type="InterPro" id="IPR013783">
    <property type="entry name" value="Ig-like_fold"/>
</dbReference>
<dbReference type="AlphaFoldDB" id="A0A1G9PWA3"/>
<dbReference type="Pfam" id="PF07610">
    <property type="entry name" value="DUF1573"/>
    <property type="match status" value="1"/>
</dbReference>
<evidence type="ECO:0000256" key="1">
    <source>
        <dbReference type="SAM" id="MobiDB-lite"/>
    </source>
</evidence>
<sequence length="148" mass="15780">MKKQLFFFLALFALSATAFAQGKLKVDVETKDFGKIPQGKPVTYEFVVTNTGNAPVVISNVTASCGCTTPTWSQAPILPGKSSKVSATYNAAAMGAFNKQITVFSNAENSSMTMFLKGEVQQKTETSVANAEPEAKAKDKKCPPGKKC</sequence>
<dbReference type="InterPro" id="IPR011467">
    <property type="entry name" value="DUF1573"/>
</dbReference>
<dbReference type="Gene3D" id="2.60.40.10">
    <property type="entry name" value="Immunoglobulins"/>
    <property type="match status" value="1"/>
</dbReference>
<keyword evidence="4" id="KW-1185">Reference proteome</keyword>
<dbReference type="RefSeq" id="WP_093202001.1">
    <property type="nucleotide sequence ID" value="NZ_FNGS01000004.1"/>
</dbReference>